<feature type="domain" description="4Fe-4S Mo/W bis-MGD-type" evidence="5">
    <location>
        <begin position="3"/>
        <end position="57"/>
    </location>
</feature>
<keyword evidence="7" id="KW-1185">Reference proteome</keyword>
<dbReference type="InterPro" id="IPR006963">
    <property type="entry name" value="Mopterin_OxRdtase_4Fe-4S_dom"/>
</dbReference>
<dbReference type="Proteomes" id="UP000006094">
    <property type="component" value="Chromosome"/>
</dbReference>
<dbReference type="EMBL" id="CP003326">
    <property type="protein sequence ID" value="AFS79675.1"/>
    <property type="molecule type" value="Genomic_DNA"/>
</dbReference>
<dbReference type="Gene3D" id="3.30.2070.10">
    <property type="entry name" value="Formate dehydrogenase/DMSO reductase"/>
    <property type="match status" value="1"/>
</dbReference>
<evidence type="ECO:0000313" key="6">
    <source>
        <dbReference type="EMBL" id="AFS79675.1"/>
    </source>
</evidence>
<dbReference type="STRING" id="1128398.Curi_c26820"/>
<dbReference type="Pfam" id="PF00384">
    <property type="entry name" value="Molybdopterin"/>
    <property type="match status" value="1"/>
</dbReference>
<protein>
    <submittedName>
        <fullName evidence="6">Molybdopterin oxidoreductase BisC</fullName>
        <ecNumber evidence="6">1.97.1.9</ecNumber>
    </submittedName>
</protein>
<evidence type="ECO:0000259" key="5">
    <source>
        <dbReference type="PROSITE" id="PS51669"/>
    </source>
</evidence>
<organism evidence="6 7">
    <name type="scientific">Gottschalkia acidurici (strain ATCC 7906 / DSM 604 / BCRC 14475 / CIP 104303 / KCTC 5404 / NCIMB 10678 / 9a)</name>
    <name type="common">Clostridium acidurici</name>
    <dbReference type="NCBI Taxonomy" id="1128398"/>
    <lineage>
        <taxon>Bacteria</taxon>
        <taxon>Bacillati</taxon>
        <taxon>Bacillota</taxon>
        <taxon>Tissierellia</taxon>
        <taxon>Tissierellales</taxon>
        <taxon>Gottschalkiaceae</taxon>
        <taxon>Gottschalkia</taxon>
    </lineage>
</organism>
<dbReference type="InterPro" id="IPR050612">
    <property type="entry name" value="Prok_Mopterin_Oxidored"/>
</dbReference>
<accession>K0B418</accession>
<dbReference type="Gene3D" id="3.40.228.10">
    <property type="entry name" value="Dimethylsulfoxide Reductase, domain 2"/>
    <property type="match status" value="1"/>
</dbReference>
<dbReference type="InterPro" id="IPR006656">
    <property type="entry name" value="Mopterin_OxRdtase"/>
</dbReference>
<dbReference type="AlphaFoldDB" id="K0B418"/>
<dbReference type="GO" id="GO:0033797">
    <property type="term" value="F:selenate reductase activity"/>
    <property type="evidence" value="ECO:0007669"/>
    <property type="project" value="UniProtKB-EC"/>
</dbReference>
<evidence type="ECO:0000256" key="1">
    <source>
        <dbReference type="ARBA" id="ARBA00010312"/>
    </source>
</evidence>
<keyword evidence="6" id="KW-0560">Oxidoreductase</keyword>
<dbReference type="OrthoDB" id="9803192at2"/>
<dbReference type="InterPro" id="IPR009010">
    <property type="entry name" value="Asp_de-COase-like_dom_sf"/>
</dbReference>
<sequence length="702" mass="78896">MENTKVNAICGVCPGGCAIEAEVKDGVLVDVKPNKEAPFGTMCIRGKAAAEIVYSKDRINKPLIRIGKRGEGKFREAEWDEALDYVTDKMKELKNKYGAESIISHSGRGVFEQSFSEIDNVLGTKFLWEFGSPNVSSVGSLCYQSFGVFAPMTTYGLMGYNIEPEYENTNLIVIWGANPVTDSPPFSFHQIMKAKEQGKKIIVIDHMKSDIAKRADEWIPIRSGTDGALALGVINVIIQEKLYDKEFIEKWTVGFKELKEYVTKFTPEEVERITKVPKDRVVSLAREIATANHATLRTYTGLEYTNSGVQNIRAVYILWALSGNIDVPGGIYFKPQSVIKKDIKKPSHVKAIGASEYPVFYDLTDDAQFMEFPKAVLDSNPYKIRGLLNIGSSILTSYPQPNIYEKAFKELDLMVVIDRFMTKDALFADVVLPATTHFEIDSYQRYPGYARLRRKVIEPVGQARNDMLILGELANRLGFGHLYPQTEEEIIEKAFSGNPELLKKLRESEDGVEVPIPECKYKKYESGLLRGDGKAGFPTKSGKLEIYSEYLESYGYDPLPKYIEPIESPLKSTDIFKDYPLILNTGARIHSTFRSQHLNIPSLLKLQEKPLALMNPEDAVRRRIENGDRIKVKTKRGEVYFYADVSDKVLPGTVEVNQGGGSPIQVDEWKEGNVNYLTDLKNRDNISGFPVLKALLCEIAKA</sequence>
<dbReference type="HOGENOM" id="CLU_000422_13_3_9"/>
<dbReference type="Gene3D" id="3.40.50.740">
    <property type="match status" value="1"/>
</dbReference>
<evidence type="ECO:0000313" key="7">
    <source>
        <dbReference type="Proteomes" id="UP000006094"/>
    </source>
</evidence>
<reference evidence="6 7" key="1">
    <citation type="journal article" date="2012" name="PLoS ONE">
        <title>The purine-utilizing bacterium Clostridium acidurici 9a: a genome-guided metabolic reconsideration.</title>
        <authorList>
            <person name="Hartwich K."/>
            <person name="Poehlein A."/>
            <person name="Daniel R."/>
        </authorList>
    </citation>
    <scope>NUCLEOTIDE SEQUENCE [LARGE SCALE GENOMIC DNA]</scope>
    <source>
        <strain evidence="7">ATCC 7906 / DSM 604 / BCRC 14475 / CIP 104303 / KCTC 5404 / NCIMB 10678 / 9a</strain>
    </source>
</reference>
<dbReference type="InterPro" id="IPR006657">
    <property type="entry name" value="MoPterin_dinucl-bd_dom"/>
</dbReference>
<gene>
    <name evidence="6" type="primary">bisC</name>
    <name evidence="6" type="ordered locus">Curi_c26820</name>
</gene>
<dbReference type="GO" id="GO:0043546">
    <property type="term" value="F:molybdopterin cofactor binding"/>
    <property type="evidence" value="ECO:0007669"/>
    <property type="project" value="InterPro"/>
</dbReference>
<dbReference type="GO" id="GO:0051536">
    <property type="term" value="F:iron-sulfur cluster binding"/>
    <property type="evidence" value="ECO:0007669"/>
    <property type="project" value="UniProtKB-KW"/>
</dbReference>
<dbReference type="Pfam" id="PF01568">
    <property type="entry name" value="Molydop_binding"/>
    <property type="match status" value="1"/>
</dbReference>
<dbReference type="BRENDA" id="1.97.1.9">
    <property type="organism ID" value="1454"/>
</dbReference>
<dbReference type="RefSeq" id="WP_014968809.1">
    <property type="nucleotide sequence ID" value="NC_018664.1"/>
</dbReference>
<dbReference type="KEGG" id="cad:Curi_c26820"/>
<keyword evidence="2" id="KW-0479">Metal-binding</keyword>
<dbReference type="SUPFAM" id="SSF50692">
    <property type="entry name" value="ADC-like"/>
    <property type="match status" value="1"/>
</dbReference>
<dbReference type="SMART" id="SM00926">
    <property type="entry name" value="Molybdop_Fe4S4"/>
    <property type="match status" value="1"/>
</dbReference>
<keyword evidence="4" id="KW-0411">Iron-sulfur</keyword>
<comment type="similarity">
    <text evidence="1">Belongs to the prokaryotic molybdopterin-containing oxidoreductase family.</text>
</comment>
<dbReference type="GO" id="GO:0046872">
    <property type="term" value="F:metal ion binding"/>
    <property type="evidence" value="ECO:0007669"/>
    <property type="project" value="UniProtKB-KW"/>
</dbReference>
<dbReference type="Pfam" id="PF04879">
    <property type="entry name" value="Molybdop_Fe4S4"/>
    <property type="match status" value="1"/>
</dbReference>
<evidence type="ECO:0000256" key="2">
    <source>
        <dbReference type="ARBA" id="ARBA00022723"/>
    </source>
</evidence>
<dbReference type="EC" id="1.97.1.9" evidence="6"/>
<keyword evidence="3" id="KW-0408">Iron</keyword>
<dbReference type="PROSITE" id="PS51669">
    <property type="entry name" value="4FE4S_MOW_BIS_MGD"/>
    <property type="match status" value="1"/>
</dbReference>
<dbReference type="PATRIC" id="fig|1128398.3.peg.2764"/>
<dbReference type="eggNOG" id="COG0243">
    <property type="taxonomic scope" value="Bacteria"/>
</dbReference>
<dbReference type="PANTHER" id="PTHR43742">
    <property type="entry name" value="TRIMETHYLAMINE-N-OXIDE REDUCTASE"/>
    <property type="match status" value="1"/>
</dbReference>
<dbReference type="Gene3D" id="2.20.25.90">
    <property type="entry name" value="ADC-like domains"/>
    <property type="match status" value="1"/>
</dbReference>
<evidence type="ECO:0000256" key="3">
    <source>
        <dbReference type="ARBA" id="ARBA00023004"/>
    </source>
</evidence>
<name>K0B418_GOTA9</name>
<dbReference type="Gene3D" id="2.40.40.20">
    <property type="match status" value="1"/>
</dbReference>
<evidence type="ECO:0000256" key="4">
    <source>
        <dbReference type="ARBA" id="ARBA00023014"/>
    </source>
</evidence>
<dbReference type="SUPFAM" id="SSF53706">
    <property type="entry name" value="Formate dehydrogenase/DMSO reductase, domains 1-3"/>
    <property type="match status" value="1"/>
</dbReference>
<proteinExistence type="inferred from homology"/>